<accession>A0AA36IZQ7</accession>
<protein>
    <submittedName>
        <fullName evidence="2">Uncharacterized protein</fullName>
    </submittedName>
</protein>
<dbReference type="Proteomes" id="UP001178507">
    <property type="component" value="Unassembled WGS sequence"/>
</dbReference>
<dbReference type="AlphaFoldDB" id="A0AA36IZQ7"/>
<dbReference type="EMBL" id="CAUJNA010003210">
    <property type="protein sequence ID" value="CAJ1395835.1"/>
    <property type="molecule type" value="Genomic_DNA"/>
</dbReference>
<comment type="caution">
    <text evidence="2">The sequence shown here is derived from an EMBL/GenBank/DDBJ whole genome shotgun (WGS) entry which is preliminary data.</text>
</comment>
<feature type="transmembrane region" description="Helical" evidence="1">
    <location>
        <begin position="71"/>
        <end position="92"/>
    </location>
</feature>
<feature type="transmembrane region" description="Helical" evidence="1">
    <location>
        <begin position="329"/>
        <end position="353"/>
    </location>
</feature>
<keyword evidence="1" id="KW-1133">Transmembrane helix</keyword>
<feature type="transmembrane region" description="Helical" evidence="1">
    <location>
        <begin position="379"/>
        <end position="412"/>
    </location>
</feature>
<organism evidence="2 3">
    <name type="scientific">Effrenium voratum</name>
    <dbReference type="NCBI Taxonomy" id="2562239"/>
    <lineage>
        <taxon>Eukaryota</taxon>
        <taxon>Sar</taxon>
        <taxon>Alveolata</taxon>
        <taxon>Dinophyceae</taxon>
        <taxon>Suessiales</taxon>
        <taxon>Symbiodiniaceae</taxon>
        <taxon>Effrenium</taxon>
    </lineage>
</organism>
<evidence type="ECO:0000313" key="2">
    <source>
        <dbReference type="EMBL" id="CAJ1395835.1"/>
    </source>
</evidence>
<feature type="transmembrane region" description="Helical" evidence="1">
    <location>
        <begin position="249"/>
        <end position="273"/>
    </location>
</feature>
<keyword evidence="3" id="KW-1185">Reference proteome</keyword>
<proteinExistence type="predicted"/>
<reference evidence="2" key="1">
    <citation type="submission" date="2023-08" db="EMBL/GenBank/DDBJ databases">
        <authorList>
            <person name="Chen Y."/>
            <person name="Shah S."/>
            <person name="Dougan E. K."/>
            <person name="Thang M."/>
            <person name="Chan C."/>
        </authorList>
    </citation>
    <scope>NUCLEOTIDE SEQUENCE</scope>
</reference>
<evidence type="ECO:0000313" key="3">
    <source>
        <dbReference type="Proteomes" id="UP001178507"/>
    </source>
</evidence>
<gene>
    <name evidence="2" type="ORF">EVOR1521_LOCUS20170</name>
</gene>
<feature type="non-terminal residue" evidence="2">
    <location>
        <position position="1"/>
    </location>
</feature>
<evidence type="ECO:0000256" key="1">
    <source>
        <dbReference type="SAM" id="Phobius"/>
    </source>
</evidence>
<feature type="non-terminal residue" evidence="2">
    <location>
        <position position="414"/>
    </location>
</feature>
<keyword evidence="1" id="KW-0472">Membrane</keyword>
<sequence>VLVIPPLSLFSTFAMRTMEASSPSAHMRPERRGRLQEYQQNTAFVGFMMLVCTSAVVYLTQALSTVLVPLMWAAFTAMPLTGLISVLNPLLIKGMRCCSIRSYRPVRNKGEKRPWYLNRDVAFEAKQGEAFLRLPKTDGELLLEEVNEPDWVLLPRCLWFRTCCRRKVRVKDLRPDGGHEVTIPDREVNRLVNSWEYYIRRSDADEAGSDELMVELFLDHAEHYPALVPPLPQMPNLTGSLEVDSTHAVSYWVAIMVAMAFVALFLALFVWLISVGANTLSNNVGSYVHGGQEFIVWANGYAQEVLPPEMSKDLDHKAQNMLNEQLPELASSLLTMVEGLGFEILLFTLYLLFWTLEPLPINREVSNLFKTYLLQKSLVCLLFAALTSLMLLCLHCALWHILFLVCFLLNYIPE</sequence>
<name>A0AA36IZQ7_9DINO</name>
<feature type="transmembrane region" description="Helical" evidence="1">
    <location>
        <begin position="41"/>
        <end position="59"/>
    </location>
</feature>
<keyword evidence="1" id="KW-0812">Transmembrane</keyword>